<gene>
    <name evidence="4" type="ORF">Alo02nite_03270</name>
    <name evidence="5" type="ORF">BJ964_002830</name>
</gene>
<dbReference type="InterPro" id="IPR041916">
    <property type="entry name" value="Anti_sigma_zinc_sf"/>
</dbReference>
<keyword evidence="1" id="KW-0805">Transcription regulation</keyword>
<dbReference type="EMBL" id="BOMP01000005">
    <property type="protein sequence ID" value="GIE37429.1"/>
    <property type="molecule type" value="Genomic_DNA"/>
</dbReference>
<dbReference type="RefSeq" id="WP_188121115.1">
    <property type="nucleotide sequence ID" value="NZ_BOMP01000005.1"/>
</dbReference>
<dbReference type="Proteomes" id="UP000631312">
    <property type="component" value="Unassembled WGS sequence"/>
</dbReference>
<evidence type="ECO:0000256" key="2">
    <source>
        <dbReference type="ARBA" id="ARBA00023163"/>
    </source>
</evidence>
<feature type="transmembrane region" description="Helical" evidence="3">
    <location>
        <begin position="171"/>
        <end position="189"/>
    </location>
</feature>
<organism evidence="5 6">
    <name type="scientific">Actinoplanes lobatus</name>
    <dbReference type="NCBI Taxonomy" id="113568"/>
    <lineage>
        <taxon>Bacteria</taxon>
        <taxon>Bacillati</taxon>
        <taxon>Actinomycetota</taxon>
        <taxon>Actinomycetes</taxon>
        <taxon>Micromonosporales</taxon>
        <taxon>Micromonosporaceae</taxon>
        <taxon>Actinoplanes</taxon>
    </lineage>
</organism>
<evidence type="ECO:0000256" key="3">
    <source>
        <dbReference type="SAM" id="Phobius"/>
    </source>
</evidence>
<feature type="transmembrane region" description="Helical" evidence="3">
    <location>
        <begin position="144"/>
        <end position="165"/>
    </location>
</feature>
<dbReference type="Gene3D" id="1.10.10.1320">
    <property type="entry name" value="Anti-sigma factor, zinc-finger domain"/>
    <property type="match status" value="1"/>
</dbReference>
<keyword evidence="3" id="KW-0812">Transmembrane</keyword>
<evidence type="ECO:0000313" key="7">
    <source>
        <dbReference type="Proteomes" id="UP000631312"/>
    </source>
</evidence>
<reference evidence="5 6" key="1">
    <citation type="submission" date="2020-08" db="EMBL/GenBank/DDBJ databases">
        <title>Sequencing the genomes of 1000 actinobacteria strains.</title>
        <authorList>
            <person name="Klenk H.-P."/>
        </authorList>
    </citation>
    <scope>NUCLEOTIDE SEQUENCE [LARGE SCALE GENOMIC DNA]</scope>
    <source>
        <strain evidence="5 6">DSM 43150</strain>
    </source>
</reference>
<dbReference type="Proteomes" id="UP000590511">
    <property type="component" value="Unassembled WGS sequence"/>
</dbReference>
<keyword evidence="3" id="KW-1133">Transmembrane helix</keyword>
<feature type="transmembrane region" description="Helical" evidence="3">
    <location>
        <begin position="196"/>
        <end position="214"/>
    </location>
</feature>
<dbReference type="EMBL" id="JACHNC010000001">
    <property type="protein sequence ID" value="MBB4748669.1"/>
    <property type="molecule type" value="Genomic_DNA"/>
</dbReference>
<evidence type="ECO:0008006" key="8">
    <source>
        <dbReference type="Google" id="ProtNLM"/>
    </source>
</evidence>
<keyword evidence="2" id="KW-0804">Transcription</keyword>
<accession>A0A7W7MFT3</accession>
<keyword evidence="7" id="KW-1185">Reference proteome</keyword>
<proteinExistence type="predicted"/>
<evidence type="ECO:0000313" key="5">
    <source>
        <dbReference type="EMBL" id="MBB4748669.1"/>
    </source>
</evidence>
<dbReference type="AlphaFoldDB" id="A0A7W7MFT3"/>
<comment type="caution">
    <text evidence="5">The sequence shown here is derived from an EMBL/GenBank/DDBJ whole genome shotgun (WGS) entry which is preliminary data.</text>
</comment>
<evidence type="ECO:0000313" key="6">
    <source>
        <dbReference type="Proteomes" id="UP000590511"/>
    </source>
</evidence>
<keyword evidence="3" id="KW-0472">Membrane</keyword>
<protein>
    <recommendedName>
        <fullName evidence="8">Zinc-finger domain-containing protein</fullName>
    </recommendedName>
</protein>
<feature type="transmembrane region" description="Helical" evidence="3">
    <location>
        <begin position="101"/>
        <end position="123"/>
    </location>
</feature>
<evidence type="ECO:0000256" key="1">
    <source>
        <dbReference type="ARBA" id="ARBA00023015"/>
    </source>
</evidence>
<sequence length="250" mass="26022">MTDFHIADAELLAWAENRLAEPAAWSVEAHLDDCAACRFRTPATPAVPPAPMDLPPQGRVRRATRARRIRLLIGAGPQARVAWFSAVAVTVLLTLTVGDRVPHWLLLLIGPVLPVLGTAVSYGRHTDPLDELVASTAYGGLRIVLWRTLSVLAASLPVAAAGGLVSGLGEPAVWLLPCCALTALTLALAARTGPAVAAAVVGGGWTLLVTGTLWSPEGGAQLVTGGTAPAWLAVTAAAALIIVYRREAHR</sequence>
<evidence type="ECO:0000313" key="4">
    <source>
        <dbReference type="EMBL" id="GIE37429.1"/>
    </source>
</evidence>
<name>A0A7W7MFT3_9ACTN</name>
<reference evidence="4 7" key="2">
    <citation type="submission" date="2021-01" db="EMBL/GenBank/DDBJ databases">
        <title>Whole genome shotgun sequence of Actinoplanes lobatus NBRC 12513.</title>
        <authorList>
            <person name="Komaki H."/>
            <person name="Tamura T."/>
        </authorList>
    </citation>
    <scope>NUCLEOTIDE SEQUENCE [LARGE SCALE GENOMIC DNA]</scope>
    <source>
        <strain evidence="4 7">NBRC 12513</strain>
    </source>
</reference>
<feature type="transmembrane region" description="Helical" evidence="3">
    <location>
        <begin position="226"/>
        <end position="244"/>
    </location>
</feature>
<feature type="transmembrane region" description="Helical" evidence="3">
    <location>
        <begin position="71"/>
        <end position="95"/>
    </location>
</feature>